<dbReference type="Gene3D" id="1.10.630.10">
    <property type="entry name" value="Cytochrome P450"/>
    <property type="match status" value="1"/>
</dbReference>
<organism evidence="8 9">
    <name type="scientific">Linum trigynum</name>
    <dbReference type="NCBI Taxonomy" id="586398"/>
    <lineage>
        <taxon>Eukaryota</taxon>
        <taxon>Viridiplantae</taxon>
        <taxon>Streptophyta</taxon>
        <taxon>Embryophyta</taxon>
        <taxon>Tracheophyta</taxon>
        <taxon>Spermatophyta</taxon>
        <taxon>Magnoliopsida</taxon>
        <taxon>eudicotyledons</taxon>
        <taxon>Gunneridae</taxon>
        <taxon>Pentapetalae</taxon>
        <taxon>rosids</taxon>
        <taxon>fabids</taxon>
        <taxon>Malpighiales</taxon>
        <taxon>Linaceae</taxon>
        <taxon>Linum</taxon>
    </lineage>
</organism>
<sequence length="115" mass="13079">MELLTYKDTFAALLAALAGFLVVHWQRARMRPASVPPLGTNWPVIGMLPTLICQMVNFHDYLAERLIKHGGTVEMQGLWFSDMDSIITSDPANIRHIMSCNFRNYPKGPIMKEIF</sequence>
<keyword evidence="3" id="KW-0349">Heme</keyword>
<evidence type="ECO:0000256" key="1">
    <source>
        <dbReference type="ARBA" id="ARBA00001971"/>
    </source>
</evidence>
<evidence type="ECO:0000256" key="4">
    <source>
        <dbReference type="ARBA" id="ARBA00022723"/>
    </source>
</evidence>
<dbReference type="GO" id="GO:0004497">
    <property type="term" value="F:monooxygenase activity"/>
    <property type="evidence" value="ECO:0007669"/>
    <property type="project" value="UniProtKB-KW"/>
</dbReference>
<keyword evidence="6" id="KW-0408">Iron</keyword>
<dbReference type="InterPro" id="IPR036396">
    <property type="entry name" value="Cyt_P450_sf"/>
</dbReference>
<keyword evidence="7" id="KW-0503">Monooxygenase</keyword>
<evidence type="ECO:0000256" key="2">
    <source>
        <dbReference type="ARBA" id="ARBA00010617"/>
    </source>
</evidence>
<dbReference type="SUPFAM" id="SSF48264">
    <property type="entry name" value="Cytochrome P450"/>
    <property type="match status" value="1"/>
</dbReference>
<gene>
    <name evidence="8" type="ORF">LTRI10_LOCUS38778</name>
</gene>
<evidence type="ECO:0000256" key="3">
    <source>
        <dbReference type="ARBA" id="ARBA00022617"/>
    </source>
</evidence>
<dbReference type="EMBL" id="OZ034819">
    <property type="protein sequence ID" value="CAL1398550.1"/>
    <property type="molecule type" value="Genomic_DNA"/>
</dbReference>
<dbReference type="PANTHER" id="PTHR24296">
    <property type="entry name" value="CYTOCHROME P450"/>
    <property type="match status" value="1"/>
</dbReference>
<evidence type="ECO:0000256" key="6">
    <source>
        <dbReference type="ARBA" id="ARBA00023004"/>
    </source>
</evidence>
<evidence type="ECO:0000313" key="9">
    <source>
        <dbReference type="Proteomes" id="UP001497516"/>
    </source>
</evidence>
<dbReference type="AlphaFoldDB" id="A0AAV2FJW0"/>
<keyword evidence="4" id="KW-0479">Metal-binding</keyword>
<evidence type="ECO:0000256" key="7">
    <source>
        <dbReference type="ARBA" id="ARBA00023033"/>
    </source>
</evidence>
<accession>A0AAV2FJW0</accession>
<comment type="similarity">
    <text evidence="2">Belongs to the cytochrome P450 family.</text>
</comment>
<evidence type="ECO:0008006" key="10">
    <source>
        <dbReference type="Google" id="ProtNLM"/>
    </source>
</evidence>
<dbReference type="GO" id="GO:0005506">
    <property type="term" value="F:iron ion binding"/>
    <property type="evidence" value="ECO:0007669"/>
    <property type="project" value="InterPro"/>
</dbReference>
<dbReference type="GO" id="GO:0016705">
    <property type="term" value="F:oxidoreductase activity, acting on paired donors, with incorporation or reduction of molecular oxygen"/>
    <property type="evidence" value="ECO:0007669"/>
    <property type="project" value="InterPro"/>
</dbReference>
<evidence type="ECO:0000313" key="8">
    <source>
        <dbReference type="EMBL" id="CAL1398550.1"/>
    </source>
</evidence>
<protein>
    <recommendedName>
        <fullName evidence="10">Cytochrome P450</fullName>
    </recommendedName>
</protein>
<comment type="cofactor">
    <cofactor evidence="1">
        <name>heme</name>
        <dbReference type="ChEBI" id="CHEBI:30413"/>
    </cofactor>
</comment>
<dbReference type="GO" id="GO:0020037">
    <property type="term" value="F:heme binding"/>
    <property type="evidence" value="ECO:0007669"/>
    <property type="project" value="InterPro"/>
</dbReference>
<keyword evidence="5" id="KW-0560">Oxidoreductase</keyword>
<keyword evidence="9" id="KW-1185">Reference proteome</keyword>
<proteinExistence type="inferred from homology"/>
<dbReference type="Proteomes" id="UP001497516">
    <property type="component" value="Chromosome 6"/>
</dbReference>
<reference evidence="8 9" key="1">
    <citation type="submission" date="2024-04" db="EMBL/GenBank/DDBJ databases">
        <authorList>
            <person name="Fracassetti M."/>
        </authorList>
    </citation>
    <scope>NUCLEOTIDE SEQUENCE [LARGE SCALE GENOMIC DNA]</scope>
</reference>
<name>A0AAV2FJW0_9ROSI</name>
<evidence type="ECO:0000256" key="5">
    <source>
        <dbReference type="ARBA" id="ARBA00023002"/>
    </source>
</evidence>